<reference evidence="5" key="2">
    <citation type="submission" date="2020-03" db="EMBL/GenBank/DDBJ databases">
        <authorList>
            <person name="Fu F.-F."/>
            <person name="Chen J."/>
        </authorList>
    </citation>
    <scope>NUCLEOTIDE SEQUENCE</scope>
    <source>
        <strain evidence="5">Lc1</strain>
    </source>
</reference>
<dbReference type="GO" id="GO:0008299">
    <property type="term" value="P:isoprenoid biosynthetic process"/>
    <property type="evidence" value="ECO:0007669"/>
    <property type="project" value="UniProtKB-ARBA"/>
</dbReference>
<keyword evidence="4" id="KW-0456">Lyase</keyword>
<evidence type="ECO:0000256" key="1">
    <source>
        <dbReference type="ARBA" id="ARBA00001946"/>
    </source>
</evidence>
<evidence type="ECO:0000256" key="2">
    <source>
        <dbReference type="ARBA" id="ARBA00006333"/>
    </source>
</evidence>
<gene>
    <name evidence="5" type="ORF">GCG54_00009762</name>
</gene>
<dbReference type="Pfam" id="PF19086">
    <property type="entry name" value="Terpene_syn_C_2"/>
    <property type="match status" value="1"/>
</dbReference>
<dbReference type="InterPro" id="IPR008949">
    <property type="entry name" value="Isoprenoid_synthase_dom_sf"/>
</dbReference>
<accession>A0A8H4CFQ1</accession>
<comment type="similarity">
    <text evidence="2 4">Belongs to the terpene synthase family.</text>
</comment>
<proteinExistence type="inferred from homology"/>
<evidence type="ECO:0000313" key="5">
    <source>
        <dbReference type="EMBL" id="KAF3803066.1"/>
    </source>
</evidence>
<dbReference type="InterPro" id="IPR034686">
    <property type="entry name" value="Terpene_cyclase-like_2"/>
</dbReference>
<dbReference type="EC" id="4.2.3.-" evidence="4"/>
<keyword evidence="3 4" id="KW-0460">Magnesium</keyword>
<dbReference type="SUPFAM" id="SSF48576">
    <property type="entry name" value="Terpenoid synthases"/>
    <property type="match status" value="1"/>
</dbReference>
<dbReference type="RefSeq" id="XP_045262225.1">
    <property type="nucleotide sequence ID" value="XM_045409701.1"/>
</dbReference>
<evidence type="ECO:0000256" key="4">
    <source>
        <dbReference type="RuleBase" id="RU366034"/>
    </source>
</evidence>
<sequence>MGSLISEAQEIVGALRGEILHVPDLREIFKDWPMDANTNYKEIIPVVESAFDRLVRNPRLREKYRKANYAKFAYFKRYYPHPDQNRIHTLALYIVWLFCWDDAIDQQGSDLSANLARAKTHRNDTIRVLNEALGLSTTSTNTHNTMCDHVNAELITIGAVLCKTYNYEQRQTFMNQMRRYIENCDKEQSLRLRGTLPSMEAYKELRHGTAAVWTLCALIEYGLGESLPEHIRCMTQLQTLWAETSRGIWITNDILSLKKEIPKDDRADESIVNAVPILMVEEGKSPQQAVDALLADLAVSVATFEGAANTLAEAAGEERQAVLRYCDACRCMVTGSMQFTFESTRYKLGGCMNADGSLDIPL</sequence>
<dbReference type="EMBL" id="WVTB01000057">
    <property type="protein sequence ID" value="KAF3803066.1"/>
    <property type="molecule type" value="Genomic_DNA"/>
</dbReference>
<dbReference type="GO" id="GO:0046872">
    <property type="term" value="F:metal ion binding"/>
    <property type="evidence" value="ECO:0007669"/>
    <property type="project" value="UniProtKB-KW"/>
</dbReference>
<dbReference type="Gene3D" id="1.10.600.10">
    <property type="entry name" value="Farnesyl Diphosphate Synthase"/>
    <property type="match status" value="1"/>
</dbReference>
<keyword evidence="4" id="KW-0479">Metal-binding</keyword>
<dbReference type="Proteomes" id="UP000613401">
    <property type="component" value="Unassembled WGS sequence"/>
</dbReference>
<dbReference type="PANTHER" id="PTHR35201">
    <property type="entry name" value="TERPENE SYNTHASE"/>
    <property type="match status" value="1"/>
</dbReference>
<dbReference type="AlphaFoldDB" id="A0A8H4CFQ1"/>
<keyword evidence="6" id="KW-1185">Reference proteome</keyword>
<comment type="cofactor">
    <cofactor evidence="1 4">
        <name>Mg(2+)</name>
        <dbReference type="ChEBI" id="CHEBI:18420"/>
    </cofactor>
</comment>
<comment type="caution">
    <text evidence="5">The sequence shown here is derived from an EMBL/GenBank/DDBJ whole genome shotgun (WGS) entry which is preliminary data.</text>
</comment>
<dbReference type="SFLD" id="SFLDS00005">
    <property type="entry name" value="Isoprenoid_Synthase_Type_I"/>
    <property type="match status" value="1"/>
</dbReference>
<dbReference type="GeneID" id="69016895"/>
<dbReference type="SFLD" id="SFLDG01020">
    <property type="entry name" value="Terpene_Cyclase_Like_2"/>
    <property type="match status" value="1"/>
</dbReference>
<evidence type="ECO:0000256" key="3">
    <source>
        <dbReference type="ARBA" id="ARBA00022842"/>
    </source>
</evidence>
<organism evidence="5 6">
    <name type="scientific">Colletotrichum gloeosporioides</name>
    <name type="common">Anthracnose fungus</name>
    <name type="synonym">Glomerella cingulata</name>
    <dbReference type="NCBI Taxonomy" id="474922"/>
    <lineage>
        <taxon>Eukaryota</taxon>
        <taxon>Fungi</taxon>
        <taxon>Dikarya</taxon>
        <taxon>Ascomycota</taxon>
        <taxon>Pezizomycotina</taxon>
        <taxon>Sordariomycetes</taxon>
        <taxon>Hypocreomycetidae</taxon>
        <taxon>Glomerellales</taxon>
        <taxon>Glomerellaceae</taxon>
        <taxon>Colletotrichum</taxon>
        <taxon>Colletotrichum gloeosporioides species complex</taxon>
    </lineage>
</organism>
<dbReference type="PANTHER" id="PTHR35201:SF4">
    <property type="entry name" value="BETA-PINACENE SYNTHASE-RELATED"/>
    <property type="match status" value="1"/>
</dbReference>
<reference evidence="5" key="1">
    <citation type="journal article" date="2020" name="Phytopathology">
        <title>Genome sequence and comparative analysis of Colletotrichum gloeosporioides isolated from Liriodendron leaves.</title>
        <authorList>
            <person name="Fu F.F."/>
            <person name="Hao Z."/>
            <person name="Wang P."/>
            <person name="Lu Y."/>
            <person name="Xue L.J."/>
            <person name="Wei G."/>
            <person name="Tian Y."/>
            <person name="Baishi H."/>
            <person name="Xu H."/>
            <person name="Shi J."/>
            <person name="Cheng T."/>
            <person name="Wang G."/>
            <person name="Yi Y."/>
            <person name="Chen J."/>
        </authorList>
    </citation>
    <scope>NUCLEOTIDE SEQUENCE</scope>
    <source>
        <strain evidence="5">Lc1</strain>
    </source>
</reference>
<dbReference type="GO" id="GO:0010333">
    <property type="term" value="F:terpene synthase activity"/>
    <property type="evidence" value="ECO:0007669"/>
    <property type="project" value="InterPro"/>
</dbReference>
<name>A0A8H4CFQ1_COLGL</name>
<protein>
    <recommendedName>
        <fullName evidence="4">Terpene synthase</fullName>
        <ecNumber evidence="4">4.2.3.-</ecNumber>
    </recommendedName>
</protein>
<evidence type="ECO:0000313" key="6">
    <source>
        <dbReference type="Proteomes" id="UP000613401"/>
    </source>
</evidence>